<evidence type="ECO:0000313" key="3">
    <source>
        <dbReference type="Proteomes" id="UP001295684"/>
    </source>
</evidence>
<dbReference type="AlphaFoldDB" id="A0AAD1UCH7"/>
<organism evidence="2 3">
    <name type="scientific">Euplotes crassus</name>
    <dbReference type="NCBI Taxonomy" id="5936"/>
    <lineage>
        <taxon>Eukaryota</taxon>
        <taxon>Sar</taxon>
        <taxon>Alveolata</taxon>
        <taxon>Ciliophora</taxon>
        <taxon>Intramacronucleata</taxon>
        <taxon>Spirotrichea</taxon>
        <taxon>Hypotrichia</taxon>
        <taxon>Euplotida</taxon>
        <taxon>Euplotidae</taxon>
        <taxon>Moneuplotes</taxon>
    </lineage>
</organism>
<gene>
    <name evidence="2" type="ORF">ECRASSUSDP1_LOCUS7939</name>
</gene>
<proteinExistence type="predicted"/>
<evidence type="ECO:0000313" key="2">
    <source>
        <dbReference type="EMBL" id="CAI2366666.1"/>
    </source>
</evidence>
<name>A0AAD1UCH7_EUPCR</name>
<dbReference type="EMBL" id="CAMPGE010007751">
    <property type="protein sequence ID" value="CAI2366666.1"/>
    <property type="molecule type" value="Genomic_DNA"/>
</dbReference>
<dbReference type="Proteomes" id="UP001295684">
    <property type="component" value="Unassembled WGS sequence"/>
</dbReference>
<accession>A0AAD1UCH7</accession>
<feature type="compositionally biased region" description="Low complexity" evidence="1">
    <location>
        <begin position="52"/>
        <end position="72"/>
    </location>
</feature>
<feature type="region of interest" description="Disordered" evidence="1">
    <location>
        <begin position="129"/>
        <end position="157"/>
    </location>
</feature>
<evidence type="ECO:0000256" key="1">
    <source>
        <dbReference type="SAM" id="MobiDB-lite"/>
    </source>
</evidence>
<feature type="compositionally biased region" description="Basic and acidic residues" evidence="1">
    <location>
        <begin position="144"/>
        <end position="157"/>
    </location>
</feature>
<comment type="caution">
    <text evidence="2">The sequence shown here is derived from an EMBL/GenBank/DDBJ whole genome shotgun (WGS) entry which is preliminary data.</text>
</comment>
<keyword evidence="3" id="KW-1185">Reference proteome</keyword>
<protein>
    <submittedName>
        <fullName evidence="2">Uncharacterized protein</fullName>
    </submittedName>
</protein>
<feature type="region of interest" description="Disordered" evidence="1">
    <location>
        <begin position="34"/>
        <end position="81"/>
    </location>
</feature>
<sequence>MESTSPDGFKNCDNDYERMMGFLEYSEIIRNPFNGNPIQDNCQSNLTKSTEKSQSSETESSLKSYSSSHSSSCLNMDQGKTHPQDCPFCENFISKKVNSILAWIVKKEKNATQKLPSLNSLNQTLNAQLKSGGELPQNLTKTYQKKETRDNQNARDS</sequence>
<feature type="compositionally biased region" description="Polar residues" evidence="1">
    <location>
        <begin position="34"/>
        <end position="46"/>
    </location>
</feature>
<reference evidence="2" key="1">
    <citation type="submission" date="2023-07" db="EMBL/GenBank/DDBJ databases">
        <authorList>
            <consortium name="AG Swart"/>
            <person name="Singh M."/>
            <person name="Singh A."/>
            <person name="Seah K."/>
            <person name="Emmerich C."/>
        </authorList>
    </citation>
    <scope>NUCLEOTIDE SEQUENCE</scope>
    <source>
        <strain evidence="2">DP1</strain>
    </source>
</reference>